<reference evidence="1 2" key="1">
    <citation type="submission" date="2024-07" db="EMBL/GenBank/DDBJ databases">
        <authorList>
            <person name="Akdeniz Z."/>
        </authorList>
    </citation>
    <scope>NUCLEOTIDE SEQUENCE [LARGE SCALE GENOMIC DNA]</scope>
</reference>
<dbReference type="Proteomes" id="UP001642409">
    <property type="component" value="Unassembled WGS sequence"/>
</dbReference>
<name>A0ABP1GXY1_9EUKA</name>
<accession>A0ABP1GXY1</accession>
<organism evidence="1 2">
    <name type="scientific">Hexamita inflata</name>
    <dbReference type="NCBI Taxonomy" id="28002"/>
    <lineage>
        <taxon>Eukaryota</taxon>
        <taxon>Metamonada</taxon>
        <taxon>Diplomonadida</taxon>
        <taxon>Hexamitidae</taxon>
        <taxon>Hexamitinae</taxon>
        <taxon>Hexamita</taxon>
    </lineage>
</organism>
<comment type="caution">
    <text evidence="1">The sequence shown here is derived from an EMBL/GenBank/DDBJ whole genome shotgun (WGS) entry which is preliminary data.</text>
</comment>
<keyword evidence="2" id="KW-1185">Reference proteome</keyword>
<evidence type="ECO:0000313" key="2">
    <source>
        <dbReference type="Proteomes" id="UP001642409"/>
    </source>
</evidence>
<sequence length="158" mass="18651">MPGLCNIKQLFSFNDKLFVCGGNKLFVKEDENFIFVKDTTDIFYQFCNNIFVFNSKTNDLFKLKQNLDYEFIFHFLEVKKVSLAHGGVIVCYNDCATYYINMMTCKDDLQIIQRPYNEDFNELYIYKQLELGCSGLQLKREILIDLFGEEFPNQLKNC</sequence>
<proteinExistence type="predicted"/>
<dbReference type="EMBL" id="CAXDID020000013">
    <property type="protein sequence ID" value="CAL5981687.1"/>
    <property type="molecule type" value="Genomic_DNA"/>
</dbReference>
<evidence type="ECO:0000313" key="1">
    <source>
        <dbReference type="EMBL" id="CAL5981687.1"/>
    </source>
</evidence>
<gene>
    <name evidence="1" type="ORF">HINF_LOCUS6780</name>
</gene>
<protein>
    <submittedName>
        <fullName evidence="1">Uncharacterized protein</fullName>
    </submittedName>
</protein>